<dbReference type="GO" id="GO:0016787">
    <property type="term" value="F:hydrolase activity"/>
    <property type="evidence" value="ECO:0007669"/>
    <property type="project" value="UniProtKB-KW"/>
</dbReference>
<keyword evidence="3" id="KW-0378">Hydrolase</keyword>
<dbReference type="InterPro" id="IPR001466">
    <property type="entry name" value="Beta-lactam-related"/>
</dbReference>
<evidence type="ECO:0000313" key="3">
    <source>
        <dbReference type="EMBL" id="KXH81385.1"/>
    </source>
</evidence>
<dbReference type="RefSeq" id="WP_062652563.1">
    <property type="nucleotide sequence ID" value="NZ_LPUR01000016.1"/>
</dbReference>
<dbReference type="PANTHER" id="PTHR46825">
    <property type="entry name" value="D-ALANYL-D-ALANINE-CARBOXYPEPTIDASE/ENDOPEPTIDASE AMPH"/>
    <property type="match status" value="1"/>
</dbReference>
<dbReference type="Pfam" id="PF00144">
    <property type="entry name" value="Beta-lactamase"/>
    <property type="match status" value="1"/>
</dbReference>
<dbReference type="AlphaFoldDB" id="A0A135W8Z3"/>
<evidence type="ECO:0000259" key="2">
    <source>
        <dbReference type="Pfam" id="PF00144"/>
    </source>
</evidence>
<reference evidence="4" key="1">
    <citation type="submission" date="2015-12" db="EMBL/GenBank/DDBJ databases">
        <title>Genome sequence of a biocontrol rhizobacterium Chryseobacterium kwangjuense strain KJ1R5 isolated from pepper (Capsicum annuum L.).</title>
        <authorList>
            <person name="Jeong J.-J."/>
            <person name="Park H."/>
            <person name="Mannaa M."/>
            <person name="Sang M.K."/>
            <person name="Choi I.-G."/>
            <person name="Kim K.D."/>
        </authorList>
    </citation>
    <scope>NUCLEOTIDE SEQUENCE [LARGE SCALE GENOMIC DNA]</scope>
    <source>
        <strain evidence="4">KJ1R5</strain>
    </source>
</reference>
<accession>A0A135W8Z3</accession>
<feature type="chain" id="PRO_5007467581" evidence="1">
    <location>
        <begin position="23"/>
        <end position="351"/>
    </location>
</feature>
<evidence type="ECO:0000256" key="1">
    <source>
        <dbReference type="SAM" id="SignalP"/>
    </source>
</evidence>
<dbReference type="SUPFAM" id="SSF56601">
    <property type="entry name" value="beta-lactamase/transpeptidase-like"/>
    <property type="match status" value="1"/>
</dbReference>
<name>A0A135W8Z3_9FLAO</name>
<protein>
    <submittedName>
        <fullName evidence="3">Serine hydrolase</fullName>
    </submittedName>
</protein>
<dbReference type="Proteomes" id="UP000070513">
    <property type="component" value="Unassembled WGS sequence"/>
</dbReference>
<feature type="domain" description="Beta-lactamase-related" evidence="2">
    <location>
        <begin position="48"/>
        <end position="324"/>
    </location>
</feature>
<organism evidence="3 4">
    <name type="scientific">Chryseobacterium kwangjuense</name>
    <dbReference type="NCBI Taxonomy" id="267125"/>
    <lineage>
        <taxon>Bacteria</taxon>
        <taxon>Pseudomonadati</taxon>
        <taxon>Bacteroidota</taxon>
        <taxon>Flavobacteriia</taxon>
        <taxon>Flavobacteriales</taxon>
        <taxon>Weeksellaceae</taxon>
        <taxon>Chryseobacterium group</taxon>
        <taxon>Chryseobacterium</taxon>
    </lineage>
</organism>
<dbReference type="InterPro" id="IPR050491">
    <property type="entry name" value="AmpC-like"/>
</dbReference>
<dbReference type="OrthoDB" id="9793489at2"/>
<keyword evidence="1" id="KW-0732">Signal</keyword>
<proteinExistence type="predicted"/>
<dbReference type="EMBL" id="LPUR01000016">
    <property type="protein sequence ID" value="KXH81385.1"/>
    <property type="molecule type" value="Genomic_DNA"/>
</dbReference>
<sequence>MKSVIRIFYTAALVLSASPSFAQQNITDYSKRIDSLIQQPSPRPFNGVVLITKNGKAQYSKAYGFKDSRTKAPLKINNQFEIMSNSKQVTAVLILKQFEKGKLDLQAPVKKYIPTLTQPWADSVTVHQLLNHTHGILDTEKPLAFKPGTEFKYGNLSNILLGQIIENTSGSSYTKLANELFKELHMNNTFCYSKNNNRSLVTGHMNKNNVFTPVENSFINDKNMPADGIISTAEDMALWNSLLHKGKILNKKSYALMTTSSVLSEHNVFGKDKMGYGYAIRIVKYNGIPYFGHTGLGDGFASLNVYIPGSDVSIVVMENQMSEDNTLYYYHEALIRDMVLESNLIKQVRKP</sequence>
<dbReference type="Gene3D" id="3.40.710.10">
    <property type="entry name" value="DD-peptidase/beta-lactamase superfamily"/>
    <property type="match status" value="1"/>
</dbReference>
<comment type="caution">
    <text evidence="3">The sequence shown here is derived from an EMBL/GenBank/DDBJ whole genome shotgun (WGS) entry which is preliminary data.</text>
</comment>
<evidence type="ECO:0000313" key="4">
    <source>
        <dbReference type="Proteomes" id="UP000070513"/>
    </source>
</evidence>
<dbReference type="InterPro" id="IPR012338">
    <property type="entry name" value="Beta-lactam/transpept-like"/>
</dbReference>
<reference evidence="3 4" key="2">
    <citation type="journal article" date="2016" name="Genome Announc.">
        <title>Draft Genome Sequence of a Biocontrol Rhizobacterium, Chryseobacterium kwangjuense Strain KJ1R5, Isolated from Pepper (Capsicum annuum).</title>
        <authorList>
            <person name="Jeong J.J."/>
            <person name="Park H."/>
            <person name="Park B.H."/>
            <person name="Mannaa M."/>
            <person name="Sang M.K."/>
            <person name="Choi I.G."/>
            <person name="Kim K.D."/>
        </authorList>
    </citation>
    <scope>NUCLEOTIDE SEQUENCE [LARGE SCALE GENOMIC DNA]</scope>
    <source>
        <strain evidence="3 4">KJ1R5</strain>
    </source>
</reference>
<gene>
    <name evidence="3" type="ORF">AU378_16930</name>
</gene>
<feature type="signal peptide" evidence="1">
    <location>
        <begin position="1"/>
        <end position="22"/>
    </location>
</feature>
<dbReference type="PANTHER" id="PTHR46825:SF9">
    <property type="entry name" value="BETA-LACTAMASE-RELATED DOMAIN-CONTAINING PROTEIN"/>
    <property type="match status" value="1"/>
</dbReference>